<keyword evidence="2" id="KW-0732">Signal</keyword>
<sequence>MTKFKSLFSWQKLRSLAIVFIAGALLWVSTACSQSPNADMNEADSVSQKRTSNNGQPGQLMDNYDEVQPRTGGMNQYEDVDPRRATSDVKGRVNNLLDEVDRKAAQNDGLAESVTAAVEDAPLTNAAEEATGTNNLTGKRAGISNNKDNSKTEAAINRAKANLSDTAENADQLARESVSRTQRTAERAGDYMQEKAANAADSLDS</sequence>
<feature type="compositionally biased region" description="Polar residues" evidence="1">
    <location>
        <begin position="36"/>
        <end position="57"/>
    </location>
</feature>
<dbReference type="RefSeq" id="WP_193907874.1">
    <property type="nucleotide sequence ID" value="NZ_JADEXG010000028.1"/>
</dbReference>
<proteinExistence type="predicted"/>
<feature type="compositionally biased region" description="Polar residues" evidence="1">
    <location>
        <begin position="131"/>
        <end position="147"/>
    </location>
</feature>
<name>A0A8J7DD04_9CYAN</name>
<keyword evidence="4" id="KW-1185">Reference proteome</keyword>
<feature type="compositionally biased region" description="Basic and acidic residues" evidence="1">
    <location>
        <begin position="173"/>
        <end position="193"/>
    </location>
</feature>
<evidence type="ECO:0000256" key="1">
    <source>
        <dbReference type="SAM" id="MobiDB-lite"/>
    </source>
</evidence>
<dbReference type="EMBL" id="JADEXG010000028">
    <property type="protein sequence ID" value="MBE9078233.1"/>
    <property type="molecule type" value="Genomic_DNA"/>
</dbReference>
<gene>
    <name evidence="3" type="ORF">IQ241_13180</name>
</gene>
<dbReference type="AlphaFoldDB" id="A0A8J7DD04"/>
<feature type="region of interest" description="Disordered" evidence="1">
    <location>
        <begin position="36"/>
        <end position="86"/>
    </location>
</feature>
<feature type="signal peptide" evidence="2">
    <location>
        <begin position="1"/>
        <end position="33"/>
    </location>
</feature>
<protein>
    <recommendedName>
        <fullName evidence="5">Late embryogenesis abundant protein</fullName>
    </recommendedName>
</protein>
<reference evidence="3" key="1">
    <citation type="submission" date="2020-10" db="EMBL/GenBank/DDBJ databases">
        <authorList>
            <person name="Castelo-Branco R."/>
            <person name="Eusebio N."/>
            <person name="Adriana R."/>
            <person name="Vieira A."/>
            <person name="Brugerolle De Fraissinette N."/>
            <person name="Rezende De Castro R."/>
            <person name="Schneider M.P."/>
            <person name="Vasconcelos V."/>
            <person name="Leao P.N."/>
        </authorList>
    </citation>
    <scope>NUCLEOTIDE SEQUENCE</scope>
    <source>
        <strain evidence="3">LEGE 07310</strain>
    </source>
</reference>
<evidence type="ECO:0008006" key="5">
    <source>
        <dbReference type="Google" id="ProtNLM"/>
    </source>
</evidence>
<comment type="caution">
    <text evidence="3">The sequence shown here is derived from an EMBL/GenBank/DDBJ whole genome shotgun (WGS) entry which is preliminary data.</text>
</comment>
<feature type="region of interest" description="Disordered" evidence="1">
    <location>
        <begin position="124"/>
        <end position="205"/>
    </location>
</feature>
<organism evidence="3 4">
    <name type="scientific">Vasconcelosia minhoensis LEGE 07310</name>
    <dbReference type="NCBI Taxonomy" id="915328"/>
    <lineage>
        <taxon>Bacteria</taxon>
        <taxon>Bacillati</taxon>
        <taxon>Cyanobacteriota</taxon>
        <taxon>Cyanophyceae</taxon>
        <taxon>Nodosilineales</taxon>
        <taxon>Cymatolegaceae</taxon>
        <taxon>Vasconcelosia</taxon>
        <taxon>Vasconcelosia minhoensis</taxon>
    </lineage>
</organism>
<dbReference type="PROSITE" id="PS51257">
    <property type="entry name" value="PROKAR_LIPOPROTEIN"/>
    <property type="match status" value="1"/>
</dbReference>
<dbReference type="Proteomes" id="UP000636505">
    <property type="component" value="Unassembled WGS sequence"/>
</dbReference>
<feature type="chain" id="PRO_5035267661" description="Late embryogenesis abundant protein" evidence="2">
    <location>
        <begin position="34"/>
        <end position="205"/>
    </location>
</feature>
<evidence type="ECO:0000256" key="2">
    <source>
        <dbReference type="SAM" id="SignalP"/>
    </source>
</evidence>
<evidence type="ECO:0000313" key="3">
    <source>
        <dbReference type="EMBL" id="MBE9078233.1"/>
    </source>
</evidence>
<accession>A0A8J7DD04</accession>
<evidence type="ECO:0000313" key="4">
    <source>
        <dbReference type="Proteomes" id="UP000636505"/>
    </source>
</evidence>